<feature type="compositionally biased region" description="Basic and acidic residues" evidence="1">
    <location>
        <begin position="259"/>
        <end position="271"/>
    </location>
</feature>
<keyword evidence="2" id="KW-1133">Transmembrane helix</keyword>
<feature type="compositionally biased region" description="Basic and acidic residues" evidence="1">
    <location>
        <begin position="209"/>
        <end position="251"/>
    </location>
</feature>
<evidence type="ECO:0000256" key="1">
    <source>
        <dbReference type="SAM" id="MobiDB-lite"/>
    </source>
</evidence>
<dbReference type="Proteomes" id="UP001596548">
    <property type="component" value="Unassembled WGS sequence"/>
</dbReference>
<keyword evidence="2" id="KW-0472">Membrane</keyword>
<evidence type="ECO:0000313" key="4">
    <source>
        <dbReference type="Proteomes" id="UP001596548"/>
    </source>
</evidence>
<comment type="caution">
    <text evidence="3">The sequence shown here is derived from an EMBL/GenBank/DDBJ whole genome shotgun (WGS) entry which is preliminary data.</text>
</comment>
<evidence type="ECO:0000313" key="3">
    <source>
        <dbReference type="EMBL" id="MFC7276549.1"/>
    </source>
</evidence>
<keyword evidence="2" id="KW-0812">Transmembrane</keyword>
<keyword evidence="4" id="KW-1185">Reference proteome</keyword>
<reference evidence="4" key="1">
    <citation type="journal article" date="2019" name="Int. J. Syst. Evol. Microbiol.">
        <title>The Global Catalogue of Microorganisms (GCM) 10K type strain sequencing project: providing services to taxonomists for standard genome sequencing and annotation.</title>
        <authorList>
            <consortium name="The Broad Institute Genomics Platform"/>
            <consortium name="The Broad Institute Genome Sequencing Center for Infectious Disease"/>
            <person name="Wu L."/>
            <person name="Ma J."/>
        </authorList>
    </citation>
    <scope>NUCLEOTIDE SEQUENCE [LARGE SCALE GENOMIC DNA]</scope>
    <source>
        <strain evidence="4">XZYJT-10</strain>
    </source>
</reference>
<dbReference type="EMBL" id="JBHTBJ010000015">
    <property type="protein sequence ID" value="MFC7276549.1"/>
    <property type="molecule type" value="Genomic_DNA"/>
</dbReference>
<feature type="compositionally biased region" description="Low complexity" evidence="1">
    <location>
        <begin position="177"/>
        <end position="204"/>
    </location>
</feature>
<gene>
    <name evidence="3" type="ORF">ACFQS1_21365</name>
</gene>
<sequence>MSPVITIVLIIVVLVVIAAIVYGVQAGRRKKLQSTFGPEYDRVVADTGNRTEAEKELREREKRHAELELKELSPESQQRYRAAWEEVQIQFVDNPSEAVGTADELVTRLIAERGYPTGEYDERLANLSVEHANTLQHYRDAHEISERNTAGSATTEDLRQALVHYRALFADLLGTDPVSVPPSTTAGTTTSSPEAASSPEATSSPDDESLSRSDESTSRSDEPISRADEPASRADEPASRSEDELRSRSDDEPAPAPRRAADTDAATDNRR</sequence>
<proteinExistence type="predicted"/>
<feature type="transmembrane region" description="Helical" evidence="2">
    <location>
        <begin position="6"/>
        <end position="24"/>
    </location>
</feature>
<name>A0ABW2HTQ0_9ACTN</name>
<organism evidence="3 4">
    <name type="scientific">Paractinoplanes rhizophilus</name>
    <dbReference type="NCBI Taxonomy" id="1416877"/>
    <lineage>
        <taxon>Bacteria</taxon>
        <taxon>Bacillati</taxon>
        <taxon>Actinomycetota</taxon>
        <taxon>Actinomycetes</taxon>
        <taxon>Micromonosporales</taxon>
        <taxon>Micromonosporaceae</taxon>
        <taxon>Paractinoplanes</taxon>
    </lineage>
</organism>
<protein>
    <recommendedName>
        <fullName evidence="5">Secreted protein</fullName>
    </recommendedName>
</protein>
<evidence type="ECO:0000256" key="2">
    <source>
        <dbReference type="SAM" id="Phobius"/>
    </source>
</evidence>
<feature type="region of interest" description="Disordered" evidence="1">
    <location>
        <begin position="176"/>
        <end position="271"/>
    </location>
</feature>
<accession>A0ABW2HTQ0</accession>
<evidence type="ECO:0008006" key="5">
    <source>
        <dbReference type="Google" id="ProtNLM"/>
    </source>
</evidence>